<organism evidence="1 2">
    <name type="scientific">Colletotrichum navitas</name>
    <dbReference type="NCBI Taxonomy" id="681940"/>
    <lineage>
        <taxon>Eukaryota</taxon>
        <taxon>Fungi</taxon>
        <taxon>Dikarya</taxon>
        <taxon>Ascomycota</taxon>
        <taxon>Pezizomycotina</taxon>
        <taxon>Sordariomycetes</taxon>
        <taxon>Hypocreomycetidae</taxon>
        <taxon>Glomerellales</taxon>
        <taxon>Glomerellaceae</taxon>
        <taxon>Colletotrichum</taxon>
        <taxon>Colletotrichum graminicola species complex</taxon>
    </lineage>
</organism>
<protein>
    <submittedName>
        <fullName evidence="1">Uncharacterized protein</fullName>
    </submittedName>
</protein>
<name>A0AAD8QFT0_9PEZI</name>
<dbReference type="RefSeq" id="XP_060421019.1">
    <property type="nucleotide sequence ID" value="XM_060551665.1"/>
</dbReference>
<reference evidence="1" key="1">
    <citation type="submission" date="2021-06" db="EMBL/GenBank/DDBJ databases">
        <title>Comparative genomics, transcriptomics and evolutionary studies reveal genomic signatures of adaptation to plant cell wall in hemibiotrophic fungi.</title>
        <authorList>
            <consortium name="DOE Joint Genome Institute"/>
            <person name="Baroncelli R."/>
            <person name="Diaz J.F."/>
            <person name="Benocci T."/>
            <person name="Peng M."/>
            <person name="Battaglia E."/>
            <person name="Haridas S."/>
            <person name="Andreopoulos W."/>
            <person name="Labutti K."/>
            <person name="Pangilinan J."/>
            <person name="Floch G.L."/>
            <person name="Makela M.R."/>
            <person name="Henrissat B."/>
            <person name="Grigoriev I.V."/>
            <person name="Crouch J.A."/>
            <person name="De Vries R.P."/>
            <person name="Sukno S.A."/>
            <person name="Thon M.R."/>
        </authorList>
    </citation>
    <scope>NUCLEOTIDE SEQUENCE</scope>
    <source>
        <strain evidence="1">CBS 125086</strain>
    </source>
</reference>
<sequence>MKNCRVRNDNLAPCNTIAETYGASFKAAPREGMEQLSRYWGGGGGDGACSANRFAVICVRRYLLFLPTPTGYTHETLARDVRTIDNAFTYIQAQSYPDFGFSTRSREPGPGPCQFPVILAGWNSGWGSADNEVRFPLPFPLWQMQSCWGPPPEHM</sequence>
<comment type="caution">
    <text evidence="1">The sequence shown here is derived from an EMBL/GenBank/DDBJ whole genome shotgun (WGS) entry which is preliminary data.</text>
</comment>
<proteinExistence type="predicted"/>
<evidence type="ECO:0000313" key="1">
    <source>
        <dbReference type="EMBL" id="KAK1600523.1"/>
    </source>
</evidence>
<dbReference type="AlphaFoldDB" id="A0AAD8QFT0"/>
<keyword evidence="2" id="KW-1185">Reference proteome</keyword>
<dbReference type="GeneID" id="85435905"/>
<dbReference type="EMBL" id="JAHLJV010000001">
    <property type="protein sequence ID" value="KAK1600523.1"/>
    <property type="molecule type" value="Genomic_DNA"/>
</dbReference>
<gene>
    <name evidence="1" type="ORF">LY79DRAFT_22937</name>
</gene>
<dbReference type="Proteomes" id="UP001230504">
    <property type="component" value="Unassembled WGS sequence"/>
</dbReference>
<accession>A0AAD8QFT0</accession>
<evidence type="ECO:0000313" key="2">
    <source>
        <dbReference type="Proteomes" id="UP001230504"/>
    </source>
</evidence>